<feature type="compositionally biased region" description="Low complexity" evidence="1">
    <location>
        <begin position="243"/>
        <end position="256"/>
    </location>
</feature>
<dbReference type="OrthoDB" id="407630at2759"/>
<name>A0A0D6EI33_SPOSA</name>
<feature type="region of interest" description="Disordered" evidence="1">
    <location>
        <begin position="242"/>
        <end position="266"/>
    </location>
</feature>
<dbReference type="EMBL" id="CENE01000002">
    <property type="protein sequence ID" value="CEQ39220.1"/>
    <property type="molecule type" value="Genomic_DNA"/>
</dbReference>
<keyword evidence="4" id="KW-1185">Reference proteome</keyword>
<dbReference type="Proteomes" id="UP000243876">
    <property type="component" value="Unassembled WGS sequence"/>
</dbReference>
<protein>
    <submittedName>
        <fullName evidence="3">SPOSA6832_00719-mRNA-1:cds</fullName>
    </submittedName>
</protein>
<organism evidence="3 4">
    <name type="scientific">Sporidiobolus salmonicolor</name>
    <name type="common">Yeast-like fungus</name>
    <name type="synonym">Sporobolomyces salmonicolor</name>
    <dbReference type="NCBI Taxonomy" id="5005"/>
    <lineage>
        <taxon>Eukaryota</taxon>
        <taxon>Fungi</taxon>
        <taxon>Dikarya</taxon>
        <taxon>Basidiomycota</taxon>
        <taxon>Pucciniomycotina</taxon>
        <taxon>Microbotryomycetes</taxon>
        <taxon>Sporidiobolales</taxon>
        <taxon>Sporidiobolaceae</taxon>
        <taxon>Sporobolomyces</taxon>
    </lineage>
</organism>
<dbReference type="GO" id="GO:0005758">
    <property type="term" value="C:mitochondrial intermembrane space"/>
    <property type="evidence" value="ECO:0007669"/>
    <property type="project" value="InterPro"/>
</dbReference>
<dbReference type="Pfam" id="PF04707">
    <property type="entry name" value="PRELI"/>
    <property type="match status" value="1"/>
</dbReference>
<sequence length="310" mass="33883">MVALFQTAFAFPYPWPHQVYSVLNKYPNPLAPHVVSMDVVDRQILDDGTIRSERILGIQQDSPKWIRRVSFFSLVRRNGCADPLRSQLLGAPDITYAREVSFVIPSSLPNPSLPSPSPALSLLEPPKLLMASTNLSLSTLLQCRESISYLPHPWPHLPQPTKRQLAPKLTLRERNGDPLPSGAGEDDDDERDPDANAPYPSPLPTDHPLSHPTMPPTTLFSQSALIFSLGILATAPYPPRGISSSSPVAPLSSPAAGTFPQRAAGKRVEEYSKGRFEENAQGGRAAMQWAAAKLWRAIETPDGGEMVEGE</sequence>
<accession>A0A0D6EI33</accession>
<evidence type="ECO:0000256" key="1">
    <source>
        <dbReference type="SAM" id="MobiDB-lite"/>
    </source>
</evidence>
<evidence type="ECO:0000313" key="4">
    <source>
        <dbReference type="Proteomes" id="UP000243876"/>
    </source>
</evidence>
<dbReference type="PROSITE" id="PS50904">
    <property type="entry name" value="PRELI_MSF1"/>
    <property type="match status" value="1"/>
</dbReference>
<evidence type="ECO:0000259" key="2">
    <source>
        <dbReference type="PROSITE" id="PS50904"/>
    </source>
</evidence>
<feature type="region of interest" description="Disordered" evidence="1">
    <location>
        <begin position="171"/>
        <end position="216"/>
    </location>
</feature>
<dbReference type="PANTHER" id="PTHR11158">
    <property type="entry name" value="MSF1/PX19 RELATED"/>
    <property type="match status" value="1"/>
</dbReference>
<gene>
    <name evidence="3" type="primary">SPOSA6832_00719</name>
</gene>
<reference evidence="4" key="1">
    <citation type="submission" date="2015-02" db="EMBL/GenBank/DDBJ databases">
        <authorList>
            <person name="Gon?alves P."/>
        </authorList>
    </citation>
    <scope>NUCLEOTIDE SEQUENCE [LARGE SCALE GENOMIC DNA]</scope>
</reference>
<dbReference type="InterPro" id="IPR006797">
    <property type="entry name" value="PRELI/MSF1_dom"/>
</dbReference>
<dbReference type="AlphaFoldDB" id="A0A0D6EI33"/>
<feature type="domain" description="PRELI/MSF1" evidence="2">
    <location>
        <begin position="2"/>
        <end position="69"/>
    </location>
</feature>
<evidence type="ECO:0000313" key="3">
    <source>
        <dbReference type="EMBL" id="CEQ39220.1"/>
    </source>
</evidence>
<dbReference type="InterPro" id="IPR037365">
    <property type="entry name" value="Slowmo/Ups"/>
</dbReference>
<proteinExistence type="predicted"/>